<proteinExistence type="predicted"/>
<organism evidence="5 6">
    <name type="scientific">Galdieria partita</name>
    <dbReference type="NCBI Taxonomy" id="83374"/>
    <lineage>
        <taxon>Eukaryota</taxon>
        <taxon>Rhodophyta</taxon>
        <taxon>Bangiophyceae</taxon>
        <taxon>Galdieriales</taxon>
        <taxon>Galdieriaceae</taxon>
        <taxon>Galdieria</taxon>
    </lineage>
</organism>
<dbReference type="GO" id="GO:0006355">
    <property type="term" value="P:regulation of DNA-templated transcription"/>
    <property type="evidence" value="ECO:0007669"/>
    <property type="project" value="InterPro"/>
</dbReference>
<dbReference type="Gene3D" id="1.25.40.10">
    <property type="entry name" value="Tetratricopeptide repeat domain"/>
    <property type="match status" value="3"/>
</dbReference>
<evidence type="ECO:0000256" key="2">
    <source>
        <dbReference type="ARBA" id="ARBA00022803"/>
    </source>
</evidence>
<dbReference type="PROSITE" id="PS50005">
    <property type="entry name" value="TPR"/>
    <property type="match status" value="1"/>
</dbReference>
<dbReference type="SMART" id="SM00028">
    <property type="entry name" value="TPR"/>
    <property type="match status" value="6"/>
</dbReference>
<dbReference type="PANTHER" id="PTHR14027">
    <property type="entry name" value="RNA POLYMERASE-ASSOCIATED PROTEIN CTR9"/>
    <property type="match status" value="1"/>
</dbReference>
<reference evidence="5" key="1">
    <citation type="journal article" date="2022" name="Proc. Natl. Acad. Sci. U.S.A.">
        <title>Life cycle and functional genomics of the unicellular red alga Galdieria for elucidating algal and plant evolution and industrial use.</title>
        <authorList>
            <person name="Hirooka S."/>
            <person name="Itabashi T."/>
            <person name="Ichinose T.M."/>
            <person name="Onuma R."/>
            <person name="Fujiwara T."/>
            <person name="Yamashita S."/>
            <person name="Jong L.W."/>
            <person name="Tomita R."/>
            <person name="Iwane A.H."/>
            <person name="Miyagishima S.Y."/>
        </authorList>
    </citation>
    <scope>NUCLEOTIDE SEQUENCE</scope>
    <source>
        <strain evidence="5">NBRC 102759</strain>
    </source>
</reference>
<sequence length="1007" mass="115224">MSQEVASLGLYDFETVIEKTASLVKEQSLEECRTVLEEALNTSSRKASEFSNQREVAVLRDRLVACYLMLSATGKQNQRTKEDLQKLILEQMSLLDSQYGSNARLQQLQGWKEIFGERYESALRCFEQVPSSSKGLLSSIGTAIAKFYKGEVQDSLDSFSSIVRRWRRCELAWLGIAHCYLEKGDQRKAQMALSKTIEFAKQKSTGVSSVFCYEAQVAIAYIAFGQGTKEGVEAGLSILKELYRDNTNDAQNDPRVVNRLADYLFYRKEYKRASSLLCKLNLMQTKFPHAKGESLFQLARLAHVSGELAEAENFYTQALLEDSNSLPQARLALANLYLSREDFQAAADCLERVLTQRQECLEAKATLGIILTLFEMKNVATLIGQEGKLTKYELRRSRRERAISLLTEVVDATTTPDISTLICLAYLLEENKPERACSLLEDSIRLFDDQANIIIARSSPSVKIRLQNNIASLFARIGRYSEAEKILSTALRSYIDLSVDSLEENVFLQHLQQSNEIPILLLYNLALVWEFEGKVALARNLYSHIISCYGEYPDALFRLGHLSYVNEDFAAAKEFYERGAKFKPRLASHLLATLARSQGDYHKYQSLLEQALQSRQFDETRESLDDDYSYVRLCNFYIDCLQVVDEKRQQKFMDKCLELLQRVLSHYPYNAFAANAFGIYISLREMYSDAREIFHGLVGTPAAEMAKLNLAHIQVQLARNLQHAARERQTVRNAAADTALSSAIKLYEDSLLQARSEETRCEMMLYLSLANFQKANFSEACSLLTRLLHRMPMYLPLWFNWALTLEECGLRRIKEVGEKQEIVSASESANSMNGVNNARKATAEFGRAYRVFQALSRRKLSADGEGIVRQTHSSRLADAHHTFAKAKRATSNVLLANAEKEYMEQMERFQERRRKLQEKLAQEEKERLEQEQRRKEELAALEERELKFQESLRQKEEQKRTATEQETMSRKRKRKGLKEQLNETSDASEPEETSPTQMQVIEEIFGD</sequence>
<dbReference type="InterPro" id="IPR011990">
    <property type="entry name" value="TPR-like_helical_dom_sf"/>
</dbReference>
<accession>A0A9C7PQJ2</accession>
<evidence type="ECO:0000256" key="3">
    <source>
        <dbReference type="PROSITE-ProRule" id="PRU00339"/>
    </source>
</evidence>
<evidence type="ECO:0000313" key="6">
    <source>
        <dbReference type="Proteomes" id="UP001061958"/>
    </source>
</evidence>
<dbReference type="GO" id="GO:0016593">
    <property type="term" value="C:Cdc73/Paf1 complex"/>
    <property type="evidence" value="ECO:0007669"/>
    <property type="project" value="TreeGrafter"/>
</dbReference>
<keyword evidence="1" id="KW-0677">Repeat</keyword>
<dbReference type="Pfam" id="PF13176">
    <property type="entry name" value="TPR_7"/>
    <property type="match status" value="1"/>
</dbReference>
<dbReference type="InterPro" id="IPR031101">
    <property type="entry name" value="Ctr9"/>
</dbReference>
<dbReference type="GO" id="GO:0000993">
    <property type="term" value="F:RNA polymerase II complex binding"/>
    <property type="evidence" value="ECO:0007669"/>
    <property type="project" value="TreeGrafter"/>
</dbReference>
<dbReference type="InterPro" id="IPR019734">
    <property type="entry name" value="TPR_rpt"/>
</dbReference>
<reference evidence="5" key="2">
    <citation type="submission" date="2022-01" db="EMBL/GenBank/DDBJ databases">
        <authorList>
            <person name="Hirooka S."/>
            <person name="Miyagishima S.Y."/>
        </authorList>
    </citation>
    <scope>NUCLEOTIDE SEQUENCE</scope>
    <source>
        <strain evidence="5">NBRC 102759</strain>
    </source>
</reference>
<name>A0A9C7PQJ2_9RHOD</name>
<dbReference type="SUPFAM" id="SSF48452">
    <property type="entry name" value="TPR-like"/>
    <property type="match status" value="3"/>
</dbReference>
<evidence type="ECO:0000313" key="5">
    <source>
        <dbReference type="EMBL" id="GJQ08883.1"/>
    </source>
</evidence>
<keyword evidence="6" id="KW-1185">Reference proteome</keyword>
<feature type="repeat" description="TPR" evidence="3">
    <location>
        <begin position="553"/>
        <end position="586"/>
    </location>
</feature>
<dbReference type="EMBL" id="BQMJ01000005">
    <property type="protein sequence ID" value="GJQ08883.1"/>
    <property type="molecule type" value="Genomic_DNA"/>
</dbReference>
<dbReference type="AlphaFoldDB" id="A0A9C7PQJ2"/>
<keyword evidence="2 3" id="KW-0802">TPR repeat</keyword>
<feature type="compositionally biased region" description="Basic and acidic residues" evidence="4">
    <location>
        <begin position="945"/>
        <end position="969"/>
    </location>
</feature>
<evidence type="ECO:0000256" key="4">
    <source>
        <dbReference type="SAM" id="MobiDB-lite"/>
    </source>
</evidence>
<comment type="caution">
    <text evidence="5">The sequence shown here is derived from an EMBL/GenBank/DDBJ whole genome shotgun (WGS) entry which is preliminary data.</text>
</comment>
<evidence type="ECO:0000256" key="1">
    <source>
        <dbReference type="ARBA" id="ARBA00022737"/>
    </source>
</evidence>
<dbReference type="Proteomes" id="UP001061958">
    <property type="component" value="Unassembled WGS sequence"/>
</dbReference>
<dbReference type="OrthoDB" id="2340at2759"/>
<gene>
    <name evidence="5" type="ORF">GpartN1_g674.t1</name>
</gene>
<dbReference type="PANTHER" id="PTHR14027:SF2">
    <property type="entry name" value="RNA POLYMERASE-ASSOCIATED PROTEIN CTR9 HOMOLOG"/>
    <property type="match status" value="1"/>
</dbReference>
<protein>
    <submittedName>
        <fullName evidence="5">Uncharacterized protein</fullName>
    </submittedName>
</protein>
<dbReference type="GO" id="GO:0006368">
    <property type="term" value="P:transcription elongation by RNA polymerase II"/>
    <property type="evidence" value="ECO:0007669"/>
    <property type="project" value="TreeGrafter"/>
</dbReference>
<feature type="region of interest" description="Disordered" evidence="4">
    <location>
        <begin position="945"/>
        <end position="1007"/>
    </location>
</feature>